<keyword evidence="2" id="KW-0560">Oxidoreductase</keyword>
<dbReference type="InterPro" id="IPR050982">
    <property type="entry name" value="Auxin_biosynth/cation_transpt"/>
</dbReference>
<accession>M8BIH2</accession>
<evidence type="ECO:0000256" key="4">
    <source>
        <dbReference type="ARBA" id="ARBA00047707"/>
    </source>
</evidence>
<evidence type="ECO:0000256" key="3">
    <source>
        <dbReference type="ARBA" id="ARBA00039148"/>
    </source>
</evidence>
<dbReference type="GO" id="GO:0103075">
    <property type="term" value="F:indole-3-pyruvate monooxygenase activity"/>
    <property type="evidence" value="ECO:0007669"/>
    <property type="project" value="UniProtKB-EC"/>
</dbReference>
<protein>
    <recommendedName>
        <fullName evidence="3">indole-3-pyruvate monooxygenase</fullName>
        <ecNumber evidence="3">1.14.13.168</ecNumber>
    </recommendedName>
</protein>
<proteinExistence type="inferred from homology"/>
<reference evidence="5" key="1">
    <citation type="submission" date="2015-06" db="UniProtKB">
        <authorList>
            <consortium name="EnsemblPlants"/>
        </authorList>
    </citation>
    <scope>IDENTIFICATION</scope>
</reference>
<dbReference type="EC" id="1.14.13.168" evidence="3"/>
<dbReference type="PRINTS" id="PR00368">
    <property type="entry name" value="FADPNR"/>
</dbReference>
<name>M8BIH2_AEGTA</name>
<sequence>MENVVVLIVGAGPAGLATVASQFSIPYVFVERESCSASLWRNRAYDRLKLHLAKEFCELPHMSYPLDAPTYIPKTLFVKYLDDYVERFNIQPKYLTSVESSTFDNDEKCWSIVAHDMAKSTIVRFTTKFLVVASGENSAENIPMIPGLQCFPGDVIQSSSYKSGKSYSGMNVLVVGSGNSGMEIAYDLAAHGANTSITIRSPVQGSISKIMGDIVEFQCSKNISFDAIVFATGYKSTSNIWLKNGENMLNDNGLPIKEYPNHWKGENGLYRAGLERRGLAGIAADAKNIANDIKSVIGIMSG</sequence>
<dbReference type="InterPro" id="IPR036188">
    <property type="entry name" value="FAD/NAD-bd_sf"/>
</dbReference>
<dbReference type="EnsemblPlants" id="EMT24785">
    <property type="protein sequence ID" value="EMT24785"/>
    <property type="gene ID" value="F775_19704"/>
</dbReference>
<dbReference type="PANTHER" id="PTHR43539:SF60">
    <property type="entry name" value="FLAVIN-CONTAINING MONOOXYGENASE"/>
    <property type="match status" value="1"/>
</dbReference>
<evidence type="ECO:0000256" key="2">
    <source>
        <dbReference type="ARBA" id="ARBA00023002"/>
    </source>
</evidence>
<organism evidence="5">
    <name type="scientific">Aegilops tauschii</name>
    <name type="common">Tausch's goatgrass</name>
    <name type="synonym">Aegilops squarrosa</name>
    <dbReference type="NCBI Taxonomy" id="37682"/>
    <lineage>
        <taxon>Eukaryota</taxon>
        <taxon>Viridiplantae</taxon>
        <taxon>Streptophyta</taxon>
        <taxon>Embryophyta</taxon>
        <taxon>Tracheophyta</taxon>
        <taxon>Spermatophyta</taxon>
        <taxon>Magnoliopsida</taxon>
        <taxon>Liliopsida</taxon>
        <taxon>Poales</taxon>
        <taxon>Poaceae</taxon>
        <taxon>BOP clade</taxon>
        <taxon>Pooideae</taxon>
        <taxon>Triticodae</taxon>
        <taxon>Triticeae</taxon>
        <taxon>Triticinae</taxon>
        <taxon>Aegilops</taxon>
    </lineage>
</organism>
<evidence type="ECO:0000256" key="1">
    <source>
        <dbReference type="ARBA" id="ARBA00009183"/>
    </source>
</evidence>
<dbReference type="SUPFAM" id="SSF51905">
    <property type="entry name" value="FAD/NAD(P)-binding domain"/>
    <property type="match status" value="2"/>
</dbReference>
<comment type="catalytic activity">
    <reaction evidence="4">
        <text>indole-3-pyruvate + NADPH + O2 + H(+) = (indol-3-yl)acetate + CO2 + NADP(+) + H2O</text>
        <dbReference type="Rhea" id="RHEA:34331"/>
        <dbReference type="ChEBI" id="CHEBI:15377"/>
        <dbReference type="ChEBI" id="CHEBI:15378"/>
        <dbReference type="ChEBI" id="CHEBI:15379"/>
        <dbReference type="ChEBI" id="CHEBI:16526"/>
        <dbReference type="ChEBI" id="CHEBI:17640"/>
        <dbReference type="ChEBI" id="CHEBI:30854"/>
        <dbReference type="ChEBI" id="CHEBI:57783"/>
        <dbReference type="ChEBI" id="CHEBI:58349"/>
        <dbReference type="EC" id="1.14.13.168"/>
    </reaction>
</comment>
<evidence type="ECO:0000313" key="5">
    <source>
        <dbReference type="EnsemblPlants" id="EMT24785"/>
    </source>
</evidence>
<comment type="similarity">
    <text evidence="1">Belongs to the FMO family.</text>
</comment>
<dbReference type="GO" id="GO:0050660">
    <property type="term" value="F:flavin adenine dinucleotide binding"/>
    <property type="evidence" value="ECO:0007669"/>
    <property type="project" value="TreeGrafter"/>
</dbReference>
<dbReference type="Gene3D" id="3.50.50.60">
    <property type="entry name" value="FAD/NAD(P)-binding domain"/>
    <property type="match status" value="1"/>
</dbReference>
<dbReference type="AlphaFoldDB" id="M8BIH2"/>
<dbReference type="Pfam" id="PF13738">
    <property type="entry name" value="Pyr_redox_3"/>
    <property type="match status" value="1"/>
</dbReference>
<dbReference type="PRINTS" id="PR00411">
    <property type="entry name" value="PNDRDTASEI"/>
</dbReference>
<dbReference type="PANTHER" id="PTHR43539">
    <property type="entry name" value="FLAVIN-BINDING MONOOXYGENASE-LIKE PROTEIN (AFU_ORTHOLOGUE AFUA_4G09220)"/>
    <property type="match status" value="1"/>
</dbReference>